<dbReference type="Proteomes" id="UP000189701">
    <property type="component" value="Unplaced"/>
</dbReference>
<accession>A0A1U7XIR0</accession>
<proteinExistence type="predicted"/>
<dbReference type="PANTHER" id="PTHR31589:SF139">
    <property type="entry name" value="NEPROSIN DOMAIN-CONTAINING PROTEIN"/>
    <property type="match status" value="1"/>
</dbReference>
<dbReference type="PROSITE" id="PS52045">
    <property type="entry name" value="NEPROSIN_PEP_CD"/>
    <property type="match status" value="1"/>
</dbReference>
<evidence type="ECO:0000313" key="2">
    <source>
        <dbReference type="Proteomes" id="UP000189701"/>
    </source>
</evidence>
<dbReference type="GeneID" id="104239113"/>
<dbReference type="KEGG" id="nsy:104239113"/>
<dbReference type="PANTHER" id="PTHR31589">
    <property type="entry name" value="PROTEIN, PUTATIVE (DUF239)-RELATED-RELATED"/>
    <property type="match status" value="1"/>
</dbReference>
<dbReference type="InterPro" id="IPR004314">
    <property type="entry name" value="Neprosin"/>
</dbReference>
<dbReference type="Pfam" id="PF03080">
    <property type="entry name" value="Neprosin"/>
    <property type="match status" value="1"/>
</dbReference>
<dbReference type="InterPro" id="IPR053168">
    <property type="entry name" value="Glutamic_endopeptidase"/>
</dbReference>
<evidence type="ECO:0000313" key="4">
    <source>
        <dbReference type="RefSeq" id="XP_009791948.1"/>
    </source>
</evidence>
<name>A0A1U7XIR0_NICSY</name>
<dbReference type="STRING" id="4096.A0A1U7XIR0"/>
<dbReference type="RefSeq" id="XP_009791947.1">
    <property type="nucleotide sequence ID" value="XM_009793645.1"/>
</dbReference>
<evidence type="ECO:0000313" key="3">
    <source>
        <dbReference type="RefSeq" id="XP_009791947.1"/>
    </source>
</evidence>
<feature type="domain" description="Neprosin PEP catalytic" evidence="1">
    <location>
        <begin position="1"/>
        <end position="141"/>
    </location>
</feature>
<dbReference type="eggNOG" id="ENOG502RY8N">
    <property type="taxonomic scope" value="Eukaryota"/>
</dbReference>
<dbReference type="AlphaFoldDB" id="A0A1U7XIR0"/>
<dbReference type="RefSeq" id="XP_009791948.1">
    <property type="nucleotide sequence ID" value="XM_009793646.1"/>
</dbReference>
<organism evidence="2 3">
    <name type="scientific">Nicotiana sylvestris</name>
    <name type="common">Wood tobacco</name>
    <name type="synonym">South American tobacco</name>
    <dbReference type="NCBI Taxonomy" id="4096"/>
    <lineage>
        <taxon>Eukaryota</taxon>
        <taxon>Viridiplantae</taxon>
        <taxon>Streptophyta</taxon>
        <taxon>Embryophyta</taxon>
        <taxon>Tracheophyta</taxon>
        <taxon>Spermatophyta</taxon>
        <taxon>Magnoliopsida</taxon>
        <taxon>eudicotyledons</taxon>
        <taxon>Gunneridae</taxon>
        <taxon>Pentapetalae</taxon>
        <taxon>asterids</taxon>
        <taxon>lamiids</taxon>
        <taxon>Solanales</taxon>
        <taxon>Solanaceae</taxon>
        <taxon>Nicotianoideae</taxon>
        <taxon>Nicotianeae</taxon>
        <taxon>Nicotiana</taxon>
    </lineage>
</organism>
<protein>
    <submittedName>
        <fullName evidence="3 4">Uncharacterized protein LOC104239113</fullName>
    </submittedName>
</protein>
<reference evidence="2" key="1">
    <citation type="journal article" date="2013" name="Genome Biol.">
        <title>Reference genomes and transcriptomes of Nicotiana sylvestris and Nicotiana tomentosiformis.</title>
        <authorList>
            <person name="Sierro N."/>
            <person name="Battey J.N."/>
            <person name="Ouadi S."/>
            <person name="Bovet L."/>
            <person name="Goepfert S."/>
            <person name="Bakaher N."/>
            <person name="Peitsch M.C."/>
            <person name="Ivanov N.V."/>
        </authorList>
    </citation>
    <scope>NUCLEOTIDE SEQUENCE [LARGE SCALE GENOMIC DNA]</scope>
</reference>
<keyword evidence="2" id="KW-1185">Reference proteome</keyword>
<reference evidence="3 4" key="2">
    <citation type="submission" date="2025-04" db="UniProtKB">
        <authorList>
            <consortium name="RefSeq"/>
        </authorList>
    </citation>
    <scope>IDENTIFICATION</scope>
    <source>
        <tissue evidence="3 4">Leaf</tissue>
    </source>
</reference>
<gene>
    <name evidence="3 4" type="primary">LOC104239113</name>
</gene>
<evidence type="ECO:0000259" key="1">
    <source>
        <dbReference type="PROSITE" id="PS52045"/>
    </source>
</evidence>
<sequence length="141" mass="15651">MIFPTSTHGRVFGKRFFIQRDLKNGRRWLRYSHDLTQIGFWPPELFMGLKGFASQAPWGGEAFSSVPTFPPMGSGRFPKFVDTDKDAFCSKISILDSVGNTRDPAVSSFEEAHALYGVANKPITNKEFGHAVFFGGPGSNK</sequence>